<evidence type="ECO:0000256" key="2">
    <source>
        <dbReference type="SAM" id="Phobius"/>
    </source>
</evidence>
<dbReference type="InterPro" id="IPR001251">
    <property type="entry name" value="CRAL-TRIO_dom"/>
</dbReference>
<dbReference type="GeneID" id="9683395"/>
<dbReference type="PROSITE" id="PS50191">
    <property type="entry name" value="CRAL_TRIO"/>
    <property type="match status" value="1"/>
</dbReference>
<dbReference type="RefSeq" id="XP_003057957.1">
    <property type="nucleotide sequence ID" value="XM_003057911.1"/>
</dbReference>
<feature type="compositionally biased region" description="Low complexity" evidence="1">
    <location>
        <begin position="230"/>
        <end position="240"/>
    </location>
</feature>
<keyword evidence="2" id="KW-0472">Membrane</keyword>
<keyword evidence="5" id="KW-1185">Reference proteome</keyword>
<dbReference type="STRING" id="564608.C1MPH1"/>
<gene>
    <name evidence="4" type="ORF">MICPUCDRAFT_67043</name>
</gene>
<dbReference type="OMA" id="THAEHEW"/>
<feature type="region of interest" description="Disordered" evidence="1">
    <location>
        <begin position="219"/>
        <end position="253"/>
    </location>
</feature>
<dbReference type="EMBL" id="GG663738">
    <property type="protein sequence ID" value="EEH57908.1"/>
    <property type="molecule type" value="Genomic_DNA"/>
</dbReference>
<dbReference type="Pfam" id="PF00650">
    <property type="entry name" value="CRAL_TRIO"/>
    <property type="match status" value="1"/>
</dbReference>
<dbReference type="InterPro" id="IPR036865">
    <property type="entry name" value="CRAL-TRIO_dom_sf"/>
</dbReference>
<feature type="transmembrane region" description="Helical" evidence="2">
    <location>
        <begin position="602"/>
        <end position="628"/>
    </location>
</feature>
<dbReference type="OrthoDB" id="496695at2759"/>
<evidence type="ECO:0000313" key="5">
    <source>
        <dbReference type="Proteomes" id="UP000001876"/>
    </source>
</evidence>
<evidence type="ECO:0000313" key="4">
    <source>
        <dbReference type="EMBL" id="EEH57908.1"/>
    </source>
</evidence>
<keyword evidence="2" id="KW-1133">Transmembrane helix</keyword>
<dbReference type="eggNOG" id="ENOG502R6IS">
    <property type="taxonomic scope" value="Eukaryota"/>
</dbReference>
<feature type="domain" description="CRAL-TRIO" evidence="3">
    <location>
        <begin position="377"/>
        <end position="542"/>
    </location>
</feature>
<evidence type="ECO:0000259" key="3">
    <source>
        <dbReference type="PROSITE" id="PS50191"/>
    </source>
</evidence>
<dbReference type="KEGG" id="mpp:MICPUCDRAFT_67043"/>
<dbReference type="Gene3D" id="3.40.525.10">
    <property type="entry name" value="CRAL-TRIO lipid binding domain"/>
    <property type="match status" value="1"/>
</dbReference>
<protein>
    <submittedName>
        <fullName evidence="4">Predicted protein</fullName>
    </submittedName>
</protein>
<dbReference type="AlphaFoldDB" id="C1MPH1"/>
<dbReference type="SUPFAM" id="SSF52087">
    <property type="entry name" value="CRAL/TRIO domain"/>
    <property type="match status" value="1"/>
</dbReference>
<name>C1MPH1_MICPC</name>
<evidence type="ECO:0000256" key="1">
    <source>
        <dbReference type="SAM" id="MobiDB-lite"/>
    </source>
</evidence>
<dbReference type="CDD" id="cd00170">
    <property type="entry name" value="SEC14"/>
    <property type="match status" value="1"/>
</dbReference>
<reference evidence="4 5" key="1">
    <citation type="journal article" date="2009" name="Science">
        <title>Green evolution and dynamic adaptations revealed by genomes of the marine picoeukaryotes Micromonas.</title>
        <authorList>
            <person name="Worden A.Z."/>
            <person name="Lee J.H."/>
            <person name="Mock T."/>
            <person name="Rouze P."/>
            <person name="Simmons M.P."/>
            <person name="Aerts A.L."/>
            <person name="Allen A.E."/>
            <person name="Cuvelier M.L."/>
            <person name="Derelle E."/>
            <person name="Everett M.V."/>
            <person name="Foulon E."/>
            <person name="Grimwood J."/>
            <person name="Gundlach H."/>
            <person name="Henrissat B."/>
            <person name="Napoli C."/>
            <person name="McDonald S.M."/>
            <person name="Parker M.S."/>
            <person name="Rombauts S."/>
            <person name="Salamov A."/>
            <person name="Von Dassow P."/>
            <person name="Badger J.H."/>
            <person name="Coutinho P.M."/>
            <person name="Demir E."/>
            <person name="Dubchak I."/>
            <person name="Gentemann C."/>
            <person name="Eikrem W."/>
            <person name="Gready J.E."/>
            <person name="John U."/>
            <person name="Lanier W."/>
            <person name="Lindquist E.A."/>
            <person name="Lucas S."/>
            <person name="Mayer K.F."/>
            <person name="Moreau H."/>
            <person name="Not F."/>
            <person name="Otillar R."/>
            <person name="Panaud O."/>
            <person name="Pangilinan J."/>
            <person name="Paulsen I."/>
            <person name="Piegu B."/>
            <person name="Poliakov A."/>
            <person name="Robbens S."/>
            <person name="Schmutz J."/>
            <person name="Toulza E."/>
            <person name="Wyss T."/>
            <person name="Zelensky A."/>
            <person name="Zhou K."/>
            <person name="Armbrust E.V."/>
            <person name="Bhattacharya D."/>
            <person name="Goodenough U.W."/>
            <person name="Van de Peer Y."/>
            <person name="Grigoriev I.V."/>
        </authorList>
    </citation>
    <scope>NUCLEOTIDE SEQUENCE [LARGE SCALE GENOMIC DNA]</scope>
    <source>
        <strain evidence="4 5">CCMP1545</strain>
    </source>
</reference>
<sequence>MVAACTAWASQAAVLAEPIRKVARALVSPRPLSPLAGWSLLTAGAFAPHRAFVNFARNVTLRVARIPRVRSLLRRKWPIWGRILLKNKMRAEVTSYRMAVNEAWEALEGTLPQDTLAAMREAESVVAGYGYGVQSQSSGGGGNAYAYDDGGGGGGGLGGGGMMSSDGRGAGVFNRRDGGGGETDYYGEALSGMIRRRSSGRLNGRLAAATEDAAPALVDGGSYPVLSRAGSGSDGDSPTRSGGGGRRRGGGGNLQLVAYNGANGHHGHHHHKRRSQGALAKITGVAKAVTHHSRRLFINAPSTLVGVLTGREHGAELFAPHGDRMERLFDELGMDTRCAFTRAQRAAFLLQYNGDVSKAALAMERSLKWRKKYRFIPDKDLKRFEDVVFVHGGRHAYTGGVHLVLRLSAVSAAERSEGLDAVAAALISHVEAQWRQLHVHGDNPGKMRGRLVALVDCAGVTTTSFPASLVAHTLVTLDHNYPELAAEVHVVNVWWLVKRGLAVMLEATSQRTRNRVRMYKNDDTGADKLAIRFNPHALPSCFSQGRCACKTCKRMIREGKWGSERDRRTSSENFEHGGMIGQFRRWQDMTSAQRRQWLRHQLFYYLGLTLFWPMHVIRLNIHPVLVGIIRAQSMARRFFWRLRRGDPVAAFAATVAAFASLAFFVAVVAWWAEYGSTLLMESARSPPRTWEEAWEMKGMFQRSIGDSVKRSLGMDG</sequence>
<dbReference type="PANTHER" id="PTHR47041">
    <property type="entry name" value="SEC14 CYTOSOLIC FACTOR FAMILY PROTEIN / PHOSPHOGLYCERIDE TRANSFER FAMILY PROTEIN"/>
    <property type="match status" value="1"/>
</dbReference>
<proteinExistence type="predicted"/>
<dbReference type="PANTHER" id="PTHR47041:SF5">
    <property type="entry name" value="SEC14 CYTOSOLIC FACTOR FAMILY PROTEIN"/>
    <property type="match status" value="1"/>
</dbReference>
<organism evidence="5">
    <name type="scientific">Micromonas pusilla (strain CCMP1545)</name>
    <name type="common">Picoplanktonic green alga</name>
    <dbReference type="NCBI Taxonomy" id="564608"/>
    <lineage>
        <taxon>Eukaryota</taxon>
        <taxon>Viridiplantae</taxon>
        <taxon>Chlorophyta</taxon>
        <taxon>Mamiellophyceae</taxon>
        <taxon>Mamiellales</taxon>
        <taxon>Mamiellaceae</taxon>
        <taxon>Micromonas</taxon>
    </lineage>
</organism>
<feature type="transmembrane region" description="Helical" evidence="2">
    <location>
        <begin position="648"/>
        <end position="672"/>
    </location>
</feature>
<accession>C1MPH1</accession>
<dbReference type="Proteomes" id="UP000001876">
    <property type="component" value="Unassembled WGS sequence"/>
</dbReference>
<keyword evidence="2" id="KW-0812">Transmembrane</keyword>